<dbReference type="OrthoDB" id="2352283at2"/>
<protein>
    <recommendedName>
        <fullName evidence="2">ABM domain-containing protein</fullName>
    </recommendedName>
</protein>
<dbReference type="STRING" id="1385511.GCA_000425225_04132"/>
<dbReference type="Pfam" id="PF03992">
    <property type="entry name" value="ABM"/>
    <property type="match status" value="1"/>
</dbReference>
<dbReference type="PROSITE" id="PS51725">
    <property type="entry name" value="ABM"/>
    <property type="match status" value="1"/>
</dbReference>
<dbReference type="Proteomes" id="UP000030403">
    <property type="component" value="Unassembled WGS sequence"/>
</dbReference>
<dbReference type="eggNOG" id="COG2329">
    <property type="taxonomic scope" value="Bacteria"/>
</dbReference>
<dbReference type="AlphaFoldDB" id="A0A0A5FY70"/>
<feature type="domain" description="ABM" evidence="2">
    <location>
        <begin position="64"/>
        <end position="151"/>
    </location>
</feature>
<evidence type="ECO:0000313" key="4">
    <source>
        <dbReference type="Proteomes" id="UP000030403"/>
    </source>
</evidence>
<dbReference type="PANTHER" id="PTHR34474:SF2">
    <property type="entry name" value="SIGNAL TRANSDUCTION PROTEIN TRAP"/>
    <property type="match status" value="1"/>
</dbReference>
<dbReference type="SUPFAM" id="SSF54909">
    <property type="entry name" value="Dimeric alpha+beta barrel"/>
    <property type="match status" value="1"/>
</dbReference>
<feature type="compositionally biased region" description="Polar residues" evidence="1">
    <location>
        <begin position="130"/>
        <end position="141"/>
    </location>
</feature>
<accession>A0A0A5FY70</accession>
<comment type="caution">
    <text evidence="3">The sequence shown here is derived from an EMBL/GenBank/DDBJ whole genome shotgun (WGS) entry which is preliminary data.</text>
</comment>
<evidence type="ECO:0000313" key="3">
    <source>
        <dbReference type="EMBL" id="KGX83778.1"/>
    </source>
</evidence>
<dbReference type="PANTHER" id="PTHR34474">
    <property type="entry name" value="SIGNAL TRANSDUCTION PROTEIN TRAP"/>
    <property type="match status" value="1"/>
</dbReference>
<dbReference type="InterPro" id="IPR011008">
    <property type="entry name" value="Dimeric_a/b-barrel"/>
</dbReference>
<dbReference type="RefSeq" id="WP_027447598.1">
    <property type="nucleotide sequence ID" value="NZ_AULJ01000075.1"/>
</dbReference>
<feature type="region of interest" description="Disordered" evidence="1">
    <location>
        <begin position="130"/>
        <end position="150"/>
    </location>
</feature>
<sequence length="166" mass="19108">MSVYMTSGTYEYLKSIQEKHGESTVLLMQGEDKTLAYTEEENIFQEPFVYEIVDQVGEMQEQGFVIMNNIPVTDEGRPLFEDRFKNRAGSVEDSPGFQAIRILRPTQGNTYIVLTQWDSVDSFEKWKNSQSFQKAHQNSGPENKEKPPFVAGPAYLTQYNMVKDEE</sequence>
<dbReference type="EMBL" id="AVPF01000083">
    <property type="protein sequence ID" value="KGX83778.1"/>
    <property type="molecule type" value="Genomic_DNA"/>
</dbReference>
<evidence type="ECO:0000259" key="2">
    <source>
        <dbReference type="PROSITE" id="PS51725"/>
    </source>
</evidence>
<dbReference type="Gene3D" id="3.30.70.100">
    <property type="match status" value="1"/>
</dbReference>
<dbReference type="InterPro" id="IPR050404">
    <property type="entry name" value="Heme-degrading_MO"/>
</dbReference>
<dbReference type="InterPro" id="IPR007138">
    <property type="entry name" value="ABM_dom"/>
</dbReference>
<name>A0A0A5FY70_9BACI</name>
<evidence type="ECO:0000256" key="1">
    <source>
        <dbReference type="SAM" id="MobiDB-lite"/>
    </source>
</evidence>
<reference evidence="3 4" key="1">
    <citation type="submission" date="2013-08" db="EMBL/GenBank/DDBJ databases">
        <authorList>
            <person name="Huang J."/>
            <person name="Wang G."/>
        </authorList>
    </citation>
    <scope>NUCLEOTIDE SEQUENCE [LARGE SCALE GENOMIC DNA]</scope>
    <source>
        <strain evidence="3 4">BH030004</strain>
    </source>
</reference>
<organism evidence="3 4">
    <name type="scientific">Pontibacillus marinus BH030004 = DSM 16465</name>
    <dbReference type="NCBI Taxonomy" id="1385511"/>
    <lineage>
        <taxon>Bacteria</taxon>
        <taxon>Bacillati</taxon>
        <taxon>Bacillota</taxon>
        <taxon>Bacilli</taxon>
        <taxon>Bacillales</taxon>
        <taxon>Bacillaceae</taxon>
        <taxon>Pontibacillus</taxon>
    </lineage>
</organism>
<keyword evidence="4" id="KW-1185">Reference proteome</keyword>
<gene>
    <name evidence="3" type="ORF">N783_21695</name>
</gene>
<proteinExistence type="predicted"/>